<dbReference type="InterPro" id="IPR027417">
    <property type="entry name" value="P-loop_NTPase"/>
</dbReference>
<dbReference type="InterPro" id="IPR003439">
    <property type="entry name" value="ABC_transporter-like_ATP-bd"/>
</dbReference>
<evidence type="ECO:0000313" key="11">
    <source>
        <dbReference type="Proteomes" id="UP000741013"/>
    </source>
</evidence>
<evidence type="ECO:0000256" key="8">
    <source>
        <dbReference type="ARBA" id="ARBA00023136"/>
    </source>
</evidence>
<dbReference type="PANTHER" id="PTHR43166">
    <property type="entry name" value="AMINO ACID IMPORT ATP-BINDING PROTEIN"/>
    <property type="match status" value="1"/>
</dbReference>
<keyword evidence="4" id="KW-1003">Cell membrane</keyword>
<evidence type="ECO:0000256" key="3">
    <source>
        <dbReference type="ARBA" id="ARBA00022448"/>
    </source>
</evidence>
<dbReference type="InterPro" id="IPR017871">
    <property type="entry name" value="ABC_transporter-like_CS"/>
</dbReference>
<evidence type="ECO:0000256" key="4">
    <source>
        <dbReference type="ARBA" id="ARBA00022475"/>
    </source>
</evidence>
<keyword evidence="3" id="KW-0813">Transport</keyword>
<evidence type="ECO:0000256" key="2">
    <source>
        <dbReference type="ARBA" id="ARBA00005417"/>
    </source>
</evidence>
<organism evidence="10 11">
    <name type="scientific">Amycolatopsis magusensis</name>
    <dbReference type="NCBI Taxonomy" id="882444"/>
    <lineage>
        <taxon>Bacteria</taxon>
        <taxon>Bacillati</taxon>
        <taxon>Actinomycetota</taxon>
        <taxon>Actinomycetes</taxon>
        <taxon>Pseudonocardiales</taxon>
        <taxon>Pseudonocardiaceae</taxon>
        <taxon>Amycolatopsis</taxon>
    </lineage>
</organism>
<proteinExistence type="inferred from homology"/>
<evidence type="ECO:0000256" key="5">
    <source>
        <dbReference type="ARBA" id="ARBA00022741"/>
    </source>
</evidence>
<evidence type="ECO:0000256" key="7">
    <source>
        <dbReference type="ARBA" id="ARBA00022970"/>
    </source>
</evidence>
<dbReference type="RefSeq" id="WP_245369250.1">
    <property type="nucleotide sequence ID" value="NZ_JAGGMS010000001.1"/>
</dbReference>
<name>A0ABS4PM05_9PSEU</name>
<keyword evidence="5" id="KW-0547">Nucleotide-binding</keyword>
<evidence type="ECO:0000259" key="9">
    <source>
        <dbReference type="PROSITE" id="PS50893"/>
    </source>
</evidence>
<comment type="similarity">
    <text evidence="2">Belongs to the ABC transporter superfamily.</text>
</comment>
<dbReference type="InterPro" id="IPR003593">
    <property type="entry name" value="AAA+_ATPase"/>
</dbReference>
<dbReference type="PROSITE" id="PS00211">
    <property type="entry name" value="ABC_TRANSPORTER_1"/>
    <property type="match status" value="1"/>
</dbReference>
<dbReference type="CDD" id="cd03262">
    <property type="entry name" value="ABC_HisP_GlnQ"/>
    <property type="match status" value="1"/>
</dbReference>
<accession>A0ABS4PM05</accession>
<dbReference type="Gene3D" id="3.40.50.300">
    <property type="entry name" value="P-loop containing nucleotide triphosphate hydrolases"/>
    <property type="match status" value="1"/>
</dbReference>
<dbReference type="SMART" id="SM00382">
    <property type="entry name" value="AAA"/>
    <property type="match status" value="1"/>
</dbReference>
<dbReference type="SUPFAM" id="SSF52540">
    <property type="entry name" value="P-loop containing nucleoside triphosphate hydrolases"/>
    <property type="match status" value="1"/>
</dbReference>
<dbReference type="PANTHER" id="PTHR43166:SF9">
    <property type="entry name" value="GLUTAMATE_ASPARTATE IMPORT ATP-BINDING PROTEIN GLTL"/>
    <property type="match status" value="1"/>
</dbReference>
<evidence type="ECO:0000256" key="1">
    <source>
        <dbReference type="ARBA" id="ARBA00004202"/>
    </source>
</evidence>
<dbReference type="PROSITE" id="PS50893">
    <property type="entry name" value="ABC_TRANSPORTER_2"/>
    <property type="match status" value="1"/>
</dbReference>
<sequence>MSDVIVEVSGLHKAFGELEVLKGIDLLVERGQVVCVIGPSGSGKSTLLRCVNLLEEPNQGKVVVNGHEITDPDVDIDHARRGIGMVFQSFNLFAHLSVLDNLTIAQRKVLKRDKAEAERIAHDNLKKVGLSEKANSLPMQLSGGQQQRVAIARALSMNPEVMLFDEPTSALDPELVGDVLSVMRQLAEEGMTMLVVTHEMQFAREVADVVLFMDGGVVVEQGPPARVIGDPQQQRTKTFLSRVLNPTHPVE</sequence>
<keyword evidence="6 10" id="KW-0067">ATP-binding</keyword>
<dbReference type="InterPro" id="IPR030679">
    <property type="entry name" value="ABC_ATPase_HisP-typ"/>
</dbReference>
<comment type="caution">
    <text evidence="10">The sequence shown here is derived from an EMBL/GenBank/DDBJ whole genome shotgun (WGS) entry which is preliminary data.</text>
</comment>
<dbReference type="PIRSF" id="PIRSF039085">
    <property type="entry name" value="ABC_ATPase_HisP"/>
    <property type="match status" value="1"/>
</dbReference>
<dbReference type="EMBL" id="JAGGMS010000001">
    <property type="protein sequence ID" value="MBP2179889.1"/>
    <property type="molecule type" value="Genomic_DNA"/>
</dbReference>
<dbReference type="Proteomes" id="UP000741013">
    <property type="component" value="Unassembled WGS sequence"/>
</dbReference>
<comment type="subcellular location">
    <subcellularLocation>
        <location evidence="1">Cell membrane</location>
        <topology evidence="1">Peripheral membrane protein</topology>
    </subcellularLocation>
</comment>
<keyword evidence="7" id="KW-0029">Amino-acid transport</keyword>
<reference evidence="10 11" key="1">
    <citation type="submission" date="2021-03" db="EMBL/GenBank/DDBJ databases">
        <title>Sequencing the genomes of 1000 actinobacteria strains.</title>
        <authorList>
            <person name="Klenk H.-P."/>
        </authorList>
    </citation>
    <scope>NUCLEOTIDE SEQUENCE [LARGE SCALE GENOMIC DNA]</scope>
    <source>
        <strain evidence="10 11">DSM 45510</strain>
    </source>
</reference>
<evidence type="ECO:0000256" key="6">
    <source>
        <dbReference type="ARBA" id="ARBA00022840"/>
    </source>
</evidence>
<gene>
    <name evidence="10" type="ORF">JOM49_001415</name>
</gene>
<feature type="domain" description="ABC transporter" evidence="9">
    <location>
        <begin position="6"/>
        <end position="240"/>
    </location>
</feature>
<keyword evidence="11" id="KW-1185">Reference proteome</keyword>
<dbReference type="GO" id="GO:0005524">
    <property type="term" value="F:ATP binding"/>
    <property type="evidence" value="ECO:0007669"/>
    <property type="project" value="UniProtKB-KW"/>
</dbReference>
<keyword evidence="8" id="KW-0472">Membrane</keyword>
<evidence type="ECO:0000313" key="10">
    <source>
        <dbReference type="EMBL" id="MBP2179889.1"/>
    </source>
</evidence>
<protein>
    <submittedName>
        <fullName evidence="10">Polar amino acid transport system ATP-binding protein</fullName>
    </submittedName>
</protein>
<dbReference type="Pfam" id="PF00005">
    <property type="entry name" value="ABC_tran"/>
    <property type="match status" value="1"/>
</dbReference>
<dbReference type="InterPro" id="IPR050086">
    <property type="entry name" value="MetN_ABC_transporter-like"/>
</dbReference>